<name>A0ABW8ZYI9_9BURK</name>
<accession>A0ABW8ZYI9</accession>
<protein>
    <submittedName>
        <fullName evidence="1">Uncharacterized protein</fullName>
    </submittedName>
</protein>
<reference evidence="1 2" key="1">
    <citation type="journal article" date="2024" name="Chem. Sci.">
        <title>Discovery of megapolipeptins by genome mining of a Burkholderiales bacteria collection.</title>
        <authorList>
            <person name="Paulo B.S."/>
            <person name="Recchia M.J.J."/>
            <person name="Lee S."/>
            <person name="Fergusson C.H."/>
            <person name="Romanowski S.B."/>
            <person name="Hernandez A."/>
            <person name="Krull N."/>
            <person name="Liu D.Y."/>
            <person name="Cavanagh H."/>
            <person name="Bos A."/>
            <person name="Gray C.A."/>
            <person name="Murphy B.T."/>
            <person name="Linington R.G."/>
            <person name="Eustaquio A.S."/>
        </authorList>
    </citation>
    <scope>NUCLEOTIDE SEQUENCE [LARGE SCALE GENOMIC DNA]</scope>
    <source>
        <strain evidence="1 2">RL16-012-BIC-B</strain>
    </source>
</reference>
<organism evidence="1 2">
    <name type="scientific">Paraburkholderia agricolaris</name>
    <dbReference type="NCBI Taxonomy" id="2152888"/>
    <lineage>
        <taxon>Bacteria</taxon>
        <taxon>Pseudomonadati</taxon>
        <taxon>Pseudomonadota</taxon>
        <taxon>Betaproteobacteria</taxon>
        <taxon>Burkholderiales</taxon>
        <taxon>Burkholderiaceae</taxon>
        <taxon>Paraburkholderia</taxon>
    </lineage>
</organism>
<dbReference type="RefSeq" id="WP_408334407.1">
    <property type="nucleotide sequence ID" value="NZ_JAQQFH010000043.1"/>
</dbReference>
<dbReference type="EMBL" id="JAQQFN010000037">
    <property type="protein sequence ID" value="MFL9888279.1"/>
    <property type="molecule type" value="Genomic_DNA"/>
</dbReference>
<comment type="caution">
    <text evidence="1">The sequence shown here is derived from an EMBL/GenBank/DDBJ whole genome shotgun (WGS) entry which is preliminary data.</text>
</comment>
<dbReference type="Proteomes" id="UP001629249">
    <property type="component" value="Unassembled WGS sequence"/>
</dbReference>
<evidence type="ECO:0000313" key="2">
    <source>
        <dbReference type="Proteomes" id="UP001629249"/>
    </source>
</evidence>
<keyword evidence="2" id="KW-1185">Reference proteome</keyword>
<evidence type="ECO:0000313" key="1">
    <source>
        <dbReference type="EMBL" id="MFL9888279.1"/>
    </source>
</evidence>
<proteinExistence type="predicted"/>
<gene>
    <name evidence="1" type="ORF">PQR66_35015</name>
</gene>
<sequence>MRKHLSRDERATPETKAKEVLRLERARQRIAIRRMDAMREEAALTTRALMELLSDPAFVALLRAEGFISIPELVRQRLMERR</sequence>